<evidence type="ECO:0000313" key="2">
    <source>
        <dbReference type="Proteomes" id="UP000494245"/>
    </source>
</evidence>
<keyword evidence="2" id="KW-1185">Reference proteome</keyword>
<sequence length="70" mass="7808">MGNCRFGAEHRFLSDQQPIGIEPKLSDPPLEGFTARISQAVFILGERFLGYATDAPKFLFFLAKNFSKLG</sequence>
<gene>
    <name evidence="1" type="ORF">NNJEOMEG_03290</name>
</gene>
<dbReference type="AlphaFoldDB" id="A0A6V8M0P5"/>
<name>A0A6V8M0P5_9BACT</name>
<protein>
    <submittedName>
        <fullName evidence="1">Uncharacterized protein</fullName>
    </submittedName>
</protein>
<dbReference type="Proteomes" id="UP000494245">
    <property type="component" value="Unassembled WGS sequence"/>
</dbReference>
<proteinExistence type="predicted"/>
<reference evidence="1 2" key="2">
    <citation type="submission" date="2020-05" db="EMBL/GenBank/DDBJ databases">
        <title>Draft genome sequence of Desulfovibrio sp. strainFSS-1.</title>
        <authorList>
            <person name="Shimoshige H."/>
            <person name="Kobayashi H."/>
            <person name="Maekawa T."/>
        </authorList>
    </citation>
    <scope>NUCLEOTIDE SEQUENCE [LARGE SCALE GENOMIC DNA]</scope>
    <source>
        <strain evidence="1 2">SIID29052-01</strain>
    </source>
</reference>
<evidence type="ECO:0000313" key="1">
    <source>
        <dbReference type="EMBL" id="GFK95427.1"/>
    </source>
</evidence>
<accession>A0A6V8M0P5</accession>
<reference evidence="1 2" key="1">
    <citation type="submission" date="2020-04" db="EMBL/GenBank/DDBJ databases">
        <authorList>
            <consortium name="Desulfovibrio sp. FSS-1 genome sequencing consortium"/>
            <person name="Shimoshige H."/>
            <person name="Kobayashi H."/>
            <person name="Maekawa T."/>
        </authorList>
    </citation>
    <scope>NUCLEOTIDE SEQUENCE [LARGE SCALE GENOMIC DNA]</scope>
    <source>
        <strain evidence="1 2">SIID29052-01</strain>
    </source>
</reference>
<dbReference type="EMBL" id="BLTE01000017">
    <property type="protein sequence ID" value="GFK95427.1"/>
    <property type="molecule type" value="Genomic_DNA"/>
</dbReference>
<comment type="caution">
    <text evidence="1">The sequence shown here is derived from an EMBL/GenBank/DDBJ whole genome shotgun (WGS) entry which is preliminary data.</text>
</comment>
<organism evidence="1 2">
    <name type="scientific">Fundidesulfovibrio magnetotacticus</name>
    <dbReference type="NCBI Taxonomy" id="2730080"/>
    <lineage>
        <taxon>Bacteria</taxon>
        <taxon>Pseudomonadati</taxon>
        <taxon>Thermodesulfobacteriota</taxon>
        <taxon>Desulfovibrionia</taxon>
        <taxon>Desulfovibrionales</taxon>
        <taxon>Desulfovibrionaceae</taxon>
        <taxon>Fundidesulfovibrio</taxon>
    </lineage>
</organism>